<accession>A0A2K8P598</accession>
<dbReference type="SMR" id="A0A2K8P598"/>
<feature type="domain" description="PPM-type phosphatase" evidence="1">
    <location>
        <begin position="3"/>
        <end position="231"/>
    </location>
</feature>
<dbReference type="InterPro" id="IPR001932">
    <property type="entry name" value="PPM-type_phosphatase-like_dom"/>
</dbReference>
<organism evidence="2 4">
    <name type="scientific">Streptomyces lavendulae subsp. lavendulae</name>
    <dbReference type="NCBI Taxonomy" id="58340"/>
    <lineage>
        <taxon>Bacteria</taxon>
        <taxon>Bacillati</taxon>
        <taxon>Actinomycetota</taxon>
        <taxon>Actinomycetes</taxon>
        <taxon>Kitasatosporales</taxon>
        <taxon>Streptomycetaceae</taxon>
        <taxon>Streptomyces</taxon>
    </lineage>
</organism>
<reference evidence="2 4" key="1">
    <citation type="submission" date="2017-11" db="EMBL/GenBank/DDBJ databases">
        <title>Complete genome sequence of Streptomyces lavendulae subsp. lavendulae CCM 3239 (formerly 'Streptomyces aureofaciens CCM 3239'), the producer of the angucycline-type antibiotic auricin.</title>
        <authorList>
            <person name="Busche T."/>
            <person name="Novakova R."/>
            <person name="Al'Dilaimi A."/>
            <person name="Homerova D."/>
            <person name="Feckova L."/>
            <person name="Rezuchova B."/>
            <person name="Mingyar E."/>
            <person name="Csolleiova D."/>
            <person name="Bekeova C."/>
            <person name="Winkler A."/>
            <person name="Sevcikova B."/>
            <person name="Kalinowski J."/>
            <person name="Kormanec J."/>
            <person name="Ruckert C."/>
        </authorList>
    </citation>
    <scope>NUCLEOTIDE SEQUENCE [LARGE SCALE GENOMIC DNA]</scope>
    <source>
        <strain evidence="2 4">CCM 3239</strain>
    </source>
</reference>
<sequence length="232" mass="24585">MTTHSTAQLIGGRSHQCDATATYTHEGRRAYVLLDGIGSDEDVQSWTRTTARRLARAAARNGALKGLQQIHAARAEEVAEQGPYGPDLPMAVAVVAVTEPGQPLQIAWCGDARAYLLPAPTSPARRLTTDHNMRQVLIDMDLKPGPYSRNRVTSYLGDTAVTAPLGSATATATGRLILASDGAYEPLEDADIEISDYLTGRPQKAARTLVEAAVTHGGQRADNATALVADLG</sequence>
<dbReference type="KEGG" id="slx:SLAV_00005"/>
<dbReference type="EMBL" id="CP024985">
    <property type="protein sequence ID" value="ATZ29640.1"/>
    <property type="molecule type" value="Genomic_DNA"/>
</dbReference>
<dbReference type="GeneID" id="49388804"/>
<dbReference type="SUPFAM" id="SSF81606">
    <property type="entry name" value="PP2C-like"/>
    <property type="match status" value="1"/>
</dbReference>
<dbReference type="InterPro" id="IPR036457">
    <property type="entry name" value="PPM-type-like_dom_sf"/>
</dbReference>
<gene>
    <name evidence="2" type="ORF">SLAV_00005</name>
    <name evidence="3" type="ORF">SLAV_39385</name>
</gene>
<dbReference type="AlphaFoldDB" id="A0A2K8P598"/>
<dbReference type="OrthoDB" id="4215110at2"/>
<name>A0A2K8P598_STRLA</name>
<dbReference type="KEGG" id="slx:SLAV_39385"/>
<evidence type="ECO:0000313" key="3">
    <source>
        <dbReference type="EMBL" id="ATZ29640.1"/>
    </source>
</evidence>
<evidence type="ECO:0000313" key="4">
    <source>
        <dbReference type="Proteomes" id="UP000231791"/>
    </source>
</evidence>
<dbReference type="Proteomes" id="UP000231791">
    <property type="component" value="Chromosome"/>
</dbReference>
<proteinExistence type="predicted"/>
<protein>
    <recommendedName>
        <fullName evidence="1">PPM-type phosphatase domain-containing protein</fullName>
    </recommendedName>
</protein>
<keyword evidence="4" id="KW-1185">Reference proteome</keyword>
<evidence type="ECO:0000259" key="1">
    <source>
        <dbReference type="PROSITE" id="PS51746"/>
    </source>
</evidence>
<dbReference type="Gene3D" id="3.60.40.10">
    <property type="entry name" value="PPM-type phosphatase domain"/>
    <property type="match status" value="1"/>
</dbReference>
<dbReference type="PROSITE" id="PS51746">
    <property type="entry name" value="PPM_2"/>
    <property type="match status" value="1"/>
</dbReference>
<dbReference type="EMBL" id="CP024985">
    <property type="protein sequence ID" value="ATZ21931.1"/>
    <property type="molecule type" value="Genomic_DNA"/>
</dbReference>
<dbReference type="SMART" id="SM00332">
    <property type="entry name" value="PP2Cc"/>
    <property type="match status" value="1"/>
</dbReference>
<evidence type="ECO:0000313" key="2">
    <source>
        <dbReference type="EMBL" id="ATZ21931.1"/>
    </source>
</evidence>
<dbReference type="RefSeq" id="WP_030242270.1">
    <property type="nucleotide sequence ID" value="NZ_CP024985.1"/>
</dbReference>